<dbReference type="EMBL" id="CP034587">
    <property type="protein sequence ID" value="AZQ70217.1"/>
    <property type="molecule type" value="Genomic_DNA"/>
</dbReference>
<gene>
    <name evidence="3" type="ORF">EKH77_02400</name>
</gene>
<sequence length="536" mass="56176">MQVGAADRRFTRSFGDLTIPRRFQESTSPIPRFPEADMPLNSARFAGVDRLERCLAGEFAARLHQGTTGDFVALVQQALMDLGESLPAFGADGVYGQETVAAVLSYKTARDLRSPDGSIDGVVGPLTMAALDQECTALDETFGGCPPDSDGPVVDLGGADEQLVNVVLAHTAAAVAVGVDGDGATRLVNSGAEVPTDLAADLVGAAARMLGDDGAAASVDLVDALGELATLFTNAGEMENAKAVTDGAQWPPTVDPGPALAALIVEELAQHIIGGATLVRDHSKESALIEAVQHANLGRISLAPAPTTAPDGSIHMPNAHAKFTIPSTVAGVEFKFTHGGDKRLPSYHPVSAALAGLDIRHVVGLVRLALHLSSTWGVTEVHHAGISGDASRNDCHGNGRAIDFVGVVGSRLGTPFHLTVFNDWKNHSVPDLDDPTKPRRPDWPPVTRRLAFRLLSLPGVDPLARDFFADLYAWVAGEYQDKTEGPLEIGPPSAIGGASRIMTPDHPTSAPGTPNGREAHHSHMHWQVGPTGTQTP</sequence>
<dbReference type="InterPro" id="IPR036366">
    <property type="entry name" value="PGBDSf"/>
</dbReference>
<dbReference type="Pfam" id="PF01471">
    <property type="entry name" value="PG_binding_1"/>
    <property type="match status" value="1"/>
</dbReference>
<evidence type="ECO:0000259" key="2">
    <source>
        <dbReference type="Pfam" id="PF01471"/>
    </source>
</evidence>
<proteinExistence type="predicted"/>
<evidence type="ECO:0000313" key="3">
    <source>
        <dbReference type="EMBL" id="AZQ70217.1"/>
    </source>
</evidence>
<dbReference type="Proteomes" id="UP000267900">
    <property type="component" value="Chromosome"/>
</dbReference>
<name>A0A3Q9FRL9_STRLT</name>
<evidence type="ECO:0000313" key="4">
    <source>
        <dbReference type="Proteomes" id="UP000267900"/>
    </source>
</evidence>
<dbReference type="InterPro" id="IPR036365">
    <property type="entry name" value="PGBD-like_sf"/>
</dbReference>
<evidence type="ECO:0000256" key="1">
    <source>
        <dbReference type="SAM" id="MobiDB-lite"/>
    </source>
</evidence>
<dbReference type="OrthoDB" id="9815928at2"/>
<reference evidence="3 4" key="1">
    <citation type="submission" date="2018-12" db="EMBL/GenBank/DDBJ databases">
        <title>The whole draft genome of Streptomyce luteoverticillatus CGMCC 15060.</title>
        <authorList>
            <person name="Feng Z."/>
            <person name="Chen G."/>
            <person name="Zhang J."/>
            <person name="Zhu H."/>
            <person name="Yu X."/>
            <person name="Zhang W."/>
            <person name="Zhang X."/>
        </authorList>
    </citation>
    <scope>NUCLEOTIDE SEQUENCE [LARGE SCALE GENOMIC DNA]</scope>
    <source>
        <strain evidence="3 4">CGMCC 15060</strain>
    </source>
</reference>
<dbReference type="AlphaFoldDB" id="A0A3Q9FRL9"/>
<dbReference type="InterPro" id="IPR002477">
    <property type="entry name" value="Peptidoglycan-bd-like"/>
</dbReference>
<feature type="domain" description="Peptidoglycan binding-like" evidence="2">
    <location>
        <begin position="68"/>
        <end position="131"/>
    </location>
</feature>
<protein>
    <submittedName>
        <fullName evidence="3">Peptidoglycan-binding protein</fullName>
    </submittedName>
</protein>
<keyword evidence="4" id="KW-1185">Reference proteome</keyword>
<feature type="region of interest" description="Disordered" evidence="1">
    <location>
        <begin position="496"/>
        <end position="536"/>
    </location>
</feature>
<accession>A0A3Q9FRL9</accession>
<organism evidence="3 4">
    <name type="scientific">Streptomyces luteoverticillatus</name>
    <name type="common">Streptoverticillium luteoverticillatus</name>
    <dbReference type="NCBI Taxonomy" id="66425"/>
    <lineage>
        <taxon>Bacteria</taxon>
        <taxon>Bacillati</taxon>
        <taxon>Actinomycetota</taxon>
        <taxon>Actinomycetes</taxon>
        <taxon>Kitasatosporales</taxon>
        <taxon>Streptomycetaceae</taxon>
        <taxon>Streptomyces</taxon>
    </lineage>
</organism>
<dbReference type="Gene3D" id="1.10.101.10">
    <property type="entry name" value="PGBD-like superfamily/PGBD"/>
    <property type="match status" value="1"/>
</dbReference>
<dbReference type="SUPFAM" id="SSF47090">
    <property type="entry name" value="PGBD-like"/>
    <property type="match status" value="1"/>
</dbReference>